<accession>A0ACC1XFE4</accession>
<keyword evidence="2" id="KW-1185">Reference proteome</keyword>
<name>A0ACC1XFE4_MELAZ</name>
<keyword evidence="1" id="KW-0418">Kinase</keyword>
<dbReference type="Proteomes" id="UP001164539">
    <property type="component" value="Chromosome 9"/>
</dbReference>
<keyword evidence="1" id="KW-0808">Transferase</keyword>
<protein>
    <submittedName>
        <fullName evidence="1">Kinase</fullName>
    </submittedName>
</protein>
<evidence type="ECO:0000313" key="2">
    <source>
        <dbReference type="Proteomes" id="UP001164539"/>
    </source>
</evidence>
<evidence type="ECO:0000313" key="1">
    <source>
        <dbReference type="EMBL" id="KAJ4709847.1"/>
    </source>
</evidence>
<reference evidence="1 2" key="1">
    <citation type="journal article" date="2023" name="Science">
        <title>Complex scaffold remodeling in plant triterpene biosynthesis.</title>
        <authorList>
            <person name="De La Pena R."/>
            <person name="Hodgson H."/>
            <person name="Liu J.C."/>
            <person name="Stephenson M.J."/>
            <person name="Martin A.C."/>
            <person name="Owen C."/>
            <person name="Harkess A."/>
            <person name="Leebens-Mack J."/>
            <person name="Jimenez L.E."/>
            <person name="Osbourn A."/>
            <person name="Sattely E.S."/>
        </authorList>
    </citation>
    <scope>NUCLEOTIDE SEQUENCE [LARGE SCALE GENOMIC DNA]</scope>
    <source>
        <strain evidence="2">cv. JPN11</strain>
        <tissue evidence="1">Leaf</tissue>
    </source>
</reference>
<comment type="caution">
    <text evidence="1">The sequence shown here is derived from an EMBL/GenBank/DDBJ whole genome shotgun (WGS) entry which is preliminary data.</text>
</comment>
<organism evidence="1 2">
    <name type="scientific">Melia azedarach</name>
    <name type="common">Chinaberry tree</name>
    <dbReference type="NCBI Taxonomy" id="155640"/>
    <lineage>
        <taxon>Eukaryota</taxon>
        <taxon>Viridiplantae</taxon>
        <taxon>Streptophyta</taxon>
        <taxon>Embryophyta</taxon>
        <taxon>Tracheophyta</taxon>
        <taxon>Spermatophyta</taxon>
        <taxon>Magnoliopsida</taxon>
        <taxon>eudicotyledons</taxon>
        <taxon>Gunneridae</taxon>
        <taxon>Pentapetalae</taxon>
        <taxon>rosids</taxon>
        <taxon>malvids</taxon>
        <taxon>Sapindales</taxon>
        <taxon>Meliaceae</taxon>
        <taxon>Melia</taxon>
    </lineage>
</organism>
<gene>
    <name evidence="1" type="ORF">OWV82_016106</name>
</gene>
<proteinExistence type="predicted"/>
<sequence length="636" mass="71583">MNREESSIFSTSRFYLLIFLLFCRCIQARELQQICSSSCGDIKNISYPFRLTSDPAGCGDPDFELSCQSKKTVLELLSGKYYVKKISYDKRIMRVVDVKLADGSCSLPYKPLSSNSLDNYFYSEIAYGRYYYASFVNCSGNMADNAYIKVPCLSENQSNVYVTTNGISVSNLPTSCAFISMVPVLDENVENPSYEATKKLLQLGFDLTWSIECRDCLAAGGWCLKITTLNENYCYKNLYVKDMVLAVFQLSLGAAVVLLIIGRFVFAPIVLLVFLIHTYRKTLKKVDNVEKFLHNQQSWMPRRYSYPEIIAMTNHFQHKLGQGGFGSVYKGQLHTGGLIAVKMLENSKFSGEEFINEVSTIGRIHHVNVVQLLGFCSEGSKRALVYEYMPNGSLDRHIFSKNGEGLSFSFEKLHEIAVGTARGIEYLHGGCDVCILHFDIKPHNILLDHNFVPKVSDFGLAKFYPKENDFVSISVTRGTIGYIAPELISRNFGTVSSKSDVYSFGMLLLEMAGGRRNSDMRATRSSKAYFPSWVYEQISEGGDLELPNVTEIESVIARKLCIIGLSCIQVKAVDRPSMSKVLEMLEANIEDLKMPPKPFFSSAHEHIARRETESMSSTEWLISESLEECSLIYSFV</sequence>
<dbReference type="EMBL" id="CM051402">
    <property type="protein sequence ID" value="KAJ4709847.1"/>
    <property type="molecule type" value="Genomic_DNA"/>
</dbReference>